<comment type="similarity">
    <text evidence="1">Belongs to the metallo-dependent hydrolases superfamily. NagA family.</text>
</comment>
<dbReference type="AlphaFoldDB" id="A0A2X2K1B7"/>
<dbReference type="EC" id="3.5.1.25" evidence="4"/>
<gene>
    <name evidence="4" type="primary">nagA_3</name>
    <name evidence="4" type="ORF">NCTC7878_03343</name>
</gene>
<evidence type="ECO:0000256" key="2">
    <source>
        <dbReference type="ARBA" id="ARBA00022801"/>
    </source>
</evidence>
<evidence type="ECO:0000313" key="5">
    <source>
        <dbReference type="Proteomes" id="UP000249913"/>
    </source>
</evidence>
<dbReference type="PANTHER" id="PTHR11113:SF14">
    <property type="entry name" value="N-ACETYLGLUCOSAMINE-6-PHOSPHATE DEACETYLASE"/>
    <property type="match status" value="1"/>
</dbReference>
<dbReference type="InterPro" id="IPR006680">
    <property type="entry name" value="Amidohydro-rel"/>
</dbReference>
<dbReference type="PANTHER" id="PTHR11113">
    <property type="entry name" value="N-ACETYLGLUCOSAMINE-6-PHOSPHATE DEACETYLASE"/>
    <property type="match status" value="1"/>
</dbReference>
<dbReference type="GO" id="GO:0006046">
    <property type="term" value="P:N-acetylglucosamine catabolic process"/>
    <property type="evidence" value="ECO:0007669"/>
    <property type="project" value="TreeGrafter"/>
</dbReference>
<organism evidence="4 5">
    <name type="scientific">Staphylococcus aureus</name>
    <dbReference type="NCBI Taxonomy" id="1280"/>
    <lineage>
        <taxon>Bacteria</taxon>
        <taxon>Bacillati</taxon>
        <taxon>Bacillota</taxon>
        <taxon>Bacilli</taxon>
        <taxon>Bacillales</taxon>
        <taxon>Staphylococcaceae</taxon>
        <taxon>Staphylococcus</taxon>
    </lineage>
</organism>
<evidence type="ECO:0000259" key="3">
    <source>
        <dbReference type="Pfam" id="PF01979"/>
    </source>
</evidence>
<accession>A0A2X2K1B7</accession>
<reference evidence="4 5" key="1">
    <citation type="submission" date="2018-06" db="EMBL/GenBank/DDBJ databases">
        <authorList>
            <consortium name="Pathogen Informatics"/>
            <person name="Doyle S."/>
        </authorList>
    </citation>
    <scope>NUCLEOTIDE SEQUENCE [LARGE SCALE GENOMIC DNA]</scope>
    <source>
        <strain evidence="4 5">NCTC7878</strain>
    </source>
</reference>
<dbReference type="SUPFAM" id="SSF51338">
    <property type="entry name" value="Composite domain of metallo-dependent hydrolases"/>
    <property type="match status" value="1"/>
</dbReference>
<dbReference type="Gene3D" id="2.30.40.10">
    <property type="entry name" value="Urease, subunit C, domain 1"/>
    <property type="match status" value="1"/>
</dbReference>
<evidence type="ECO:0000313" key="4">
    <source>
        <dbReference type="EMBL" id="SQA00184.1"/>
    </source>
</evidence>
<proteinExistence type="inferred from homology"/>
<protein>
    <submittedName>
        <fullName evidence="4">N-acetylglucosamine-6-phosphate deacetylase</fullName>
        <ecNumber evidence="4">3.5.1.25</ecNumber>
    </submittedName>
</protein>
<dbReference type="GO" id="GO:0008448">
    <property type="term" value="F:N-acetylglucosamine-6-phosphate deacetylase activity"/>
    <property type="evidence" value="ECO:0007669"/>
    <property type="project" value="UniProtKB-EC"/>
</dbReference>
<dbReference type="Pfam" id="PF01979">
    <property type="entry name" value="Amidohydro_1"/>
    <property type="match status" value="1"/>
</dbReference>
<dbReference type="Proteomes" id="UP000249913">
    <property type="component" value="Unassembled WGS sequence"/>
</dbReference>
<dbReference type="EMBL" id="UAUX01000016">
    <property type="protein sequence ID" value="SQA00184.1"/>
    <property type="molecule type" value="Genomic_DNA"/>
</dbReference>
<dbReference type="Gene3D" id="3.20.20.140">
    <property type="entry name" value="Metal-dependent hydrolases"/>
    <property type="match status" value="1"/>
</dbReference>
<feature type="domain" description="Amidohydrolase-related" evidence="3">
    <location>
        <begin position="7"/>
        <end position="193"/>
    </location>
</feature>
<evidence type="ECO:0000256" key="1">
    <source>
        <dbReference type="ARBA" id="ARBA00010716"/>
    </source>
</evidence>
<sequence length="197" mass="21609">MTLFFSIGHTVATYEEAVEAAERGAKHVTHLYNAATSFQHREPGVFGAAWLNDALHTEMIVDGTHSHPASVAIAYRMKGNERFYLITDAMRAKGMPEGEYDLGGQKVTVQSQQARLTNGALAGSILKMNHGLRNLISFTGDTLDHLWRVTSLNQAIALGIDDRKGSIKVNKDADLVILDDDMNVKSTIKQGKVHTFS</sequence>
<name>A0A2X2K1B7_STAAU</name>
<dbReference type="InterPro" id="IPR032466">
    <property type="entry name" value="Metal_Hydrolase"/>
</dbReference>
<keyword evidence="2 4" id="KW-0378">Hydrolase</keyword>
<dbReference type="InterPro" id="IPR011059">
    <property type="entry name" value="Metal-dep_hydrolase_composite"/>
</dbReference>
<dbReference type="SUPFAM" id="SSF51556">
    <property type="entry name" value="Metallo-dependent hydrolases"/>
    <property type="match status" value="1"/>
</dbReference>